<keyword evidence="2" id="KW-1185">Reference proteome</keyword>
<accession>A0A391NK19</accession>
<name>A0A391NK19_9EUKA</name>
<comment type="caution">
    <text evidence="1">The sequence shown here is derived from an EMBL/GenBank/DDBJ whole genome shotgun (WGS) entry which is preliminary data.</text>
</comment>
<protein>
    <submittedName>
        <fullName evidence="1">Uncharacterized protein</fullName>
    </submittedName>
</protein>
<proteinExistence type="predicted"/>
<dbReference type="Proteomes" id="UP000265618">
    <property type="component" value="Unassembled WGS sequence"/>
</dbReference>
<organism evidence="1 2">
    <name type="scientific">Kipferlia bialata</name>
    <dbReference type="NCBI Taxonomy" id="797122"/>
    <lineage>
        <taxon>Eukaryota</taxon>
        <taxon>Metamonada</taxon>
        <taxon>Carpediemonas-like organisms</taxon>
        <taxon>Kipferlia</taxon>
    </lineage>
</organism>
<dbReference type="AlphaFoldDB" id="A0A391NK19"/>
<sequence length="16" mass="1792">MVRMGTPSPFQSPFPL</sequence>
<gene>
    <name evidence="1" type="ORF">KIPB_002400</name>
</gene>
<feature type="non-terminal residue" evidence="1">
    <location>
        <position position="16"/>
    </location>
</feature>
<reference evidence="1 2" key="1">
    <citation type="journal article" date="2018" name="PLoS ONE">
        <title>The draft genome of Kipferlia bialata reveals reductive genome evolution in fornicate parasites.</title>
        <authorList>
            <person name="Tanifuji G."/>
            <person name="Takabayashi S."/>
            <person name="Kume K."/>
            <person name="Takagi M."/>
            <person name="Nakayama T."/>
            <person name="Kamikawa R."/>
            <person name="Inagaki Y."/>
            <person name="Hashimoto T."/>
        </authorList>
    </citation>
    <scope>NUCLEOTIDE SEQUENCE [LARGE SCALE GENOMIC DNA]</scope>
    <source>
        <strain evidence="1">NY0173</strain>
    </source>
</reference>
<evidence type="ECO:0000313" key="1">
    <source>
        <dbReference type="EMBL" id="GCA62265.1"/>
    </source>
</evidence>
<evidence type="ECO:0000313" key="2">
    <source>
        <dbReference type="Proteomes" id="UP000265618"/>
    </source>
</evidence>
<dbReference type="EMBL" id="BDIP01000395">
    <property type="protein sequence ID" value="GCA62265.1"/>
    <property type="molecule type" value="Genomic_DNA"/>
</dbReference>